<sequence length="163" mass="17095">SYNVGRIGGGTSVNAIPFESWMEVDMRSESPESLARIEQAFIDAMTQGLAGENALRREGPPLEVELDRIGDRPSGELPTSTPVIQRTLAATAQFDVSTTLARSSTNSNIPISLGIPAITLGRGGVGGSGHAPGEWWINEDGYLAIQRALLVVVAEAGLAGIIP</sequence>
<organism evidence="2">
    <name type="scientific">marine metagenome</name>
    <dbReference type="NCBI Taxonomy" id="408172"/>
    <lineage>
        <taxon>unclassified sequences</taxon>
        <taxon>metagenomes</taxon>
        <taxon>ecological metagenomes</taxon>
    </lineage>
</organism>
<dbReference type="InterPro" id="IPR011650">
    <property type="entry name" value="Peptidase_M20_dimer"/>
</dbReference>
<accession>A0A382T0H7</accession>
<dbReference type="Gene3D" id="3.40.630.10">
    <property type="entry name" value="Zn peptidases"/>
    <property type="match status" value="1"/>
</dbReference>
<dbReference type="EMBL" id="UINC01133003">
    <property type="protein sequence ID" value="SVD15664.1"/>
    <property type="molecule type" value="Genomic_DNA"/>
</dbReference>
<dbReference type="Pfam" id="PF07687">
    <property type="entry name" value="M20_dimer"/>
    <property type="match status" value="1"/>
</dbReference>
<feature type="non-terminal residue" evidence="2">
    <location>
        <position position="1"/>
    </location>
</feature>
<proteinExistence type="predicted"/>
<evidence type="ECO:0000313" key="2">
    <source>
        <dbReference type="EMBL" id="SVD15664.1"/>
    </source>
</evidence>
<evidence type="ECO:0000259" key="1">
    <source>
        <dbReference type="Pfam" id="PF07687"/>
    </source>
</evidence>
<reference evidence="2" key="1">
    <citation type="submission" date="2018-05" db="EMBL/GenBank/DDBJ databases">
        <authorList>
            <person name="Lanie J.A."/>
            <person name="Ng W.-L."/>
            <person name="Kazmierczak K.M."/>
            <person name="Andrzejewski T.M."/>
            <person name="Davidsen T.M."/>
            <person name="Wayne K.J."/>
            <person name="Tettelin H."/>
            <person name="Glass J.I."/>
            <person name="Rusch D."/>
            <person name="Podicherti R."/>
            <person name="Tsui H.-C.T."/>
            <person name="Winkler M.E."/>
        </authorList>
    </citation>
    <scope>NUCLEOTIDE SEQUENCE</scope>
</reference>
<feature type="domain" description="Peptidase M20 dimerisation" evidence="1">
    <location>
        <begin position="2"/>
        <end position="48"/>
    </location>
</feature>
<gene>
    <name evidence="2" type="ORF">METZ01_LOCUS368518</name>
</gene>
<dbReference type="AlphaFoldDB" id="A0A382T0H7"/>
<protein>
    <recommendedName>
        <fullName evidence="1">Peptidase M20 dimerisation domain-containing protein</fullName>
    </recommendedName>
</protein>
<dbReference type="InterPro" id="IPR036264">
    <property type="entry name" value="Bact_exopeptidase_dim_dom"/>
</dbReference>
<dbReference type="SUPFAM" id="SSF55031">
    <property type="entry name" value="Bacterial exopeptidase dimerisation domain"/>
    <property type="match status" value="1"/>
</dbReference>
<dbReference type="Gene3D" id="3.30.70.360">
    <property type="match status" value="1"/>
</dbReference>
<name>A0A382T0H7_9ZZZZ</name>